<name>A0ABT1LPD5_9MICC</name>
<reference evidence="2 3" key="1">
    <citation type="submission" date="2022-06" db="EMBL/GenBank/DDBJ databases">
        <title>Pseudarthrobacter sp. strain RMG13 Genome sequencing and assembly.</title>
        <authorList>
            <person name="Kim I."/>
        </authorList>
    </citation>
    <scope>NUCLEOTIDE SEQUENCE [LARGE SCALE GENOMIC DNA]</scope>
    <source>
        <strain evidence="2 3">RMG13</strain>
    </source>
</reference>
<keyword evidence="1" id="KW-0472">Membrane</keyword>
<feature type="transmembrane region" description="Helical" evidence="1">
    <location>
        <begin position="167"/>
        <end position="191"/>
    </location>
</feature>
<keyword evidence="1" id="KW-1133">Transmembrane helix</keyword>
<accession>A0ABT1LPD5</accession>
<feature type="transmembrane region" description="Helical" evidence="1">
    <location>
        <begin position="203"/>
        <end position="222"/>
    </location>
</feature>
<proteinExistence type="predicted"/>
<dbReference type="EMBL" id="JANCLV010000006">
    <property type="protein sequence ID" value="MCP9000325.1"/>
    <property type="molecule type" value="Genomic_DNA"/>
</dbReference>
<comment type="caution">
    <text evidence="2">The sequence shown here is derived from an EMBL/GenBank/DDBJ whole genome shotgun (WGS) entry which is preliminary data.</text>
</comment>
<dbReference type="RefSeq" id="WP_254750233.1">
    <property type="nucleotide sequence ID" value="NZ_JANCLV010000006.1"/>
</dbReference>
<dbReference type="Proteomes" id="UP001524318">
    <property type="component" value="Unassembled WGS sequence"/>
</dbReference>
<protein>
    <submittedName>
        <fullName evidence="2">ATP-binding protein</fullName>
    </submittedName>
</protein>
<feature type="transmembrane region" description="Helical" evidence="1">
    <location>
        <begin position="79"/>
        <end position="102"/>
    </location>
</feature>
<feature type="transmembrane region" description="Helical" evidence="1">
    <location>
        <begin position="234"/>
        <end position="262"/>
    </location>
</feature>
<organism evidence="2 3">
    <name type="scientific">Pseudarthrobacter humi</name>
    <dbReference type="NCBI Taxonomy" id="2952523"/>
    <lineage>
        <taxon>Bacteria</taxon>
        <taxon>Bacillati</taxon>
        <taxon>Actinomycetota</taxon>
        <taxon>Actinomycetes</taxon>
        <taxon>Micrococcales</taxon>
        <taxon>Micrococcaceae</taxon>
        <taxon>Pseudarthrobacter</taxon>
    </lineage>
</organism>
<dbReference type="GO" id="GO:0005524">
    <property type="term" value="F:ATP binding"/>
    <property type="evidence" value="ECO:0007669"/>
    <property type="project" value="UniProtKB-KW"/>
</dbReference>
<keyword evidence="2" id="KW-0067">ATP-binding</keyword>
<keyword evidence="1" id="KW-0812">Transmembrane</keyword>
<feature type="transmembrane region" description="Helical" evidence="1">
    <location>
        <begin position="132"/>
        <end position="155"/>
    </location>
</feature>
<keyword evidence="3" id="KW-1185">Reference proteome</keyword>
<evidence type="ECO:0000313" key="2">
    <source>
        <dbReference type="EMBL" id="MCP9000325.1"/>
    </source>
</evidence>
<evidence type="ECO:0000313" key="3">
    <source>
        <dbReference type="Proteomes" id="UP001524318"/>
    </source>
</evidence>
<keyword evidence="2" id="KW-0547">Nucleotide-binding</keyword>
<evidence type="ECO:0000256" key="1">
    <source>
        <dbReference type="SAM" id="Phobius"/>
    </source>
</evidence>
<gene>
    <name evidence="2" type="ORF">NFC73_11380</name>
</gene>
<sequence length="460" mass="50507">MRNEGSGWKVLKGFLEDVSAVSRQSRMPATPDPETQLVDSAYNYLLVTASSAVRVLQGAGAAVRVIALAALTLSLLQIIFWPIAVLLLAPFYAGLLLSLLAWSSSTRKSLTHKSGLLGWIGRHYDRQEDRPSLNISGILEIGVAPLTGLVLVAWLGKSYADGAPYPVVLALTAWIWTVAIQPTIDTGYYNLHPDRRAGPLWTPVRWIAPAGFSVLLLLSLSFQPVGYAPLGFDWLLAAFMLTPYLTTWVYHVVLSCGVFAYLDLARSYGEYRHNMAIARVHDIKKDIRTRIAVATHPETRKVLEELFPMVHRLAYPTERMKALTVKEIFDRCHGTGRWQSWQGNVSFLGPQLQETVAAAYVEHVAKLIDDLVDNALRSANDPGLTVIVEAAFSDAKRTTHQLTIRVSDTGEGAGSIEILPKTSLADQKAFCKSSQGDLIHMINPAGKGTCAVATMRMPFA</sequence>
<feature type="transmembrane region" description="Helical" evidence="1">
    <location>
        <begin position="55"/>
        <end position="73"/>
    </location>
</feature>